<name>A0A0L8GEM0_OCTBM</name>
<reference evidence="1" key="1">
    <citation type="submission" date="2015-07" db="EMBL/GenBank/DDBJ databases">
        <title>MeaNS - Measles Nucleotide Surveillance Program.</title>
        <authorList>
            <person name="Tran T."/>
            <person name="Druce J."/>
        </authorList>
    </citation>
    <scope>NUCLEOTIDE SEQUENCE</scope>
    <source>
        <strain evidence="1">UCB-OBI-ISO-001</strain>
        <tissue evidence="1">Gonad</tissue>
    </source>
</reference>
<evidence type="ECO:0000313" key="1">
    <source>
        <dbReference type="EMBL" id="KOF75467.1"/>
    </source>
</evidence>
<protein>
    <submittedName>
        <fullName evidence="1">Uncharacterized protein</fullName>
    </submittedName>
</protein>
<proteinExistence type="predicted"/>
<sequence length="63" mass="7860">MRYISIFSGCSGVIKHCKHNWLVSHLGKTGDKTKAEQKNSCFLQSHEYYYYYYYYYCYYHYYY</sequence>
<accession>A0A0L8GEM0</accession>
<gene>
    <name evidence="1" type="ORF">OCBIM_22034729mg</name>
</gene>
<dbReference type="AlphaFoldDB" id="A0A0L8GEM0"/>
<dbReference type="EMBL" id="KQ422133">
    <property type="protein sequence ID" value="KOF75467.1"/>
    <property type="molecule type" value="Genomic_DNA"/>
</dbReference>
<organism evidence="1">
    <name type="scientific">Octopus bimaculoides</name>
    <name type="common">California two-spotted octopus</name>
    <dbReference type="NCBI Taxonomy" id="37653"/>
    <lineage>
        <taxon>Eukaryota</taxon>
        <taxon>Metazoa</taxon>
        <taxon>Spiralia</taxon>
        <taxon>Lophotrochozoa</taxon>
        <taxon>Mollusca</taxon>
        <taxon>Cephalopoda</taxon>
        <taxon>Coleoidea</taxon>
        <taxon>Octopodiformes</taxon>
        <taxon>Octopoda</taxon>
        <taxon>Incirrata</taxon>
        <taxon>Octopodidae</taxon>
        <taxon>Octopus</taxon>
    </lineage>
</organism>